<sequence>MDIDKTESNDEATSSTTPFTASSIIPSGTLSPRNSSDSDTIISSGNESSASYISRKSVSSLEFEINPVHKATYRSRSNSGDDSAESEGERLKRRSPIIIRFSRTARKAKSRNINARPLKVPSERHRIQSDTNHVLPMNIDEENEANQNVSSLSPVFGLMRSFSTGDIDKNIITSSEKENLRSLVSEMALNSWKQYGMPHDRMQHTSLSSASLDDATTLSQLPSFQSFVNHTSEHPKIVTTDFVYAVHKEVRQISISRHLESIYKTSERLTRSELSLNLPSSIASVPTAIANETPGSFDNPFNHVPSNAPAVHTPPAQSHISTELDPSIGHELPSSNIEFSGDEESVNVFIDDSERSEGDPFPEDEKTMMIFNWMDGFDVDAFD</sequence>
<feature type="compositionally biased region" description="Polar residues" evidence="1">
    <location>
        <begin position="28"/>
        <end position="57"/>
    </location>
</feature>
<comment type="caution">
    <text evidence="2">The sequence shown here is derived from an EMBL/GenBank/DDBJ whole genome shotgun (WGS) entry which is preliminary data.</text>
</comment>
<feature type="region of interest" description="Disordered" evidence="1">
    <location>
        <begin position="72"/>
        <end position="91"/>
    </location>
</feature>
<dbReference type="AlphaFoldDB" id="A0A8T0F3H3"/>
<evidence type="ECO:0000313" key="2">
    <source>
        <dbReference type="EMBL" id="KAF8785736.1"/>
    </source>
</evidence>
<organism evidence="2 3">
    <name type="scientific">Argiope bruennichi</name>
    <name type="common">Wasp spider</name>
    <name type="synonym">Aranea bruennichi</name>
    <dbReference type="NCBI Taxonomy" id="94029"/>
    <lineage>
        <taxon>Eukaryota</taxon>
        <taxon>Metazoa</taxon>
        <taxon>Ecdysozoa</taxon>
        <taxon>Arthropoda</taxon>
        <taxon>Chelicerata</taxon>
        <taxon>Arachnida</taxon>
        <taxon>Araneae</taxon>
        <taxon>Araneomorphae</taxon>
        <taxon>Entelegynae</taxon>
        <taxon>Araneoidea</taxon>
        <taxon>Araneidae</taxon>
        <taxon>Argiope</taxon>
    </lineage>
</organism>
<evidence type="ECO:0000256" key="1">
    <source>
        <dbReference type="SAM" id="MobiDB-lite"/>
    </source>
</evidence>
<reference evidence="2" key="1">
    <citation type="journal article" date="2020" name="bioRxiv">
        <title>Chromosome-level reference genome of the European wasp spider Argiope bruennichi: a resource for studies on range expansion and evolutionary adaptation.</title>
        <authorList>
            <person name="Sheffer M.M."/>
            <person name="Hoppe A."/>
            <person name="Krehenwinkel H."/>
            <person name="Uhl G."/>
            <person name="Kuss A.W."/>
            <person name="Jensen L."/>
            <person name="Jensen C."/>
            <person name="Gillespie R.G."/>
            <person name="Hoff K.J."/>
            <person name="Prost S."/>
        </authorList>
    </citation>
    <scope>NUCLEOTIDE SEQUENCE</scope>
</reference>
<proteinExistence type="predicted"/>
<keyword evidence="3" id="KW-1185">Reference proteome</keyword>
<gene>
    <name evidence="2" type="ORF">HNY73_011246</name>
</gene>
<evidence type="ECO:0000313" key="3">
    <source>
        <dbReference type="Proteomes" id="UP000807504"/>
    </source>
</evidence>
<accession>A0A8T0F3H3</accession>
<dbReference type="EMBL" id="JABXBU010000030">
    <property type="protein sequence ID" value="KAF8785736.1"/>
    <property type="molecule type" value="Genomic_DNA"/>
</dbReference>
<feature type="region of interest" description="Disordered" evidence="1">
    <location>
        <begin position="303"/>
        <end position="322"/>
    </location>
</feature>
<feature type="compositionally biased region" description="Low complexity" evidence="1">
    <location>
        <begin position="12"/>
        <end position="27"/>
    </location>
</feature>
<feature type="region of interest" description="Disordered" evidence="1">
    <location>
        <begin position="1"/>
        <end position="57"/>
    </location>
</feature>
<protein>
    <submittedName>
        <fullName evidence="2">Uncharacterized protein</fullName>
    </submittedName>
</protein>
<dbReference type="Proteomes" id="UP000807504">
    <property type="component" value="Unassembled WGS sequence"/>
</dbReference>
<reference evidence="2" key="2">
    <citation type="submission" date="2020-06" db="EMBL/GenBank/DDBJ databases">
        <authorList>
            <person name="Sheffer M."/>
        </authorList>
    </citation>
    <scope>NUCLEOTIDE SEQUENCE</scope>
</reference>
<name>A0A8T0F3H3_ARGBR</name>